<evidence type="ECO:0000313" key="1">
    <source>
        <dbReference type="EMBL" id="GAH07474.1"/>
    </source>
</evidence>
<reference evidence="1" key="1">
    <citation type="journal article" date="2014" name="Front. Microbiol.">
        <title>High frequency of phylogenetically diverse reductive dehalogenase-homologous genes in deep subseafloor sedimentary metagenomes.</title>
        <authorList>
            <person name="Kawai M."/>
            <person name="Futagami T."/>
            <person name="Toyoda A."/>
            <person name="Takaki Y."/>
            <person name="Nishi S."/>
            <person name="Hori S."/>
            <person name="Arai W."/>
            <person name="Tsubouchi T."/>
            <person name="Morono Y."/>
            <person name="Uchiyama I."/>
            <person name="Ito T."/>
            <person name="Fujiyama A."/>
            <person name="Inagaki F."/>
            <person name="Takami H."/>
        </authorList>
    </citation>
    <scope>NUCLEOTIDE SEQUENCE</scope>
    <source>
        <strain evidence="1">Expedition CK06-06</strain>
    </source>
</reference>
<dbReference type="EMBL" id="BART01033444">
    <property type="protein sequence ID" value="GAH07474.1"/>
    <property type="molecule type" value="Genomic_DNA"/>
</dbReference>
<gene>
    <name evidence="1" type="ORF">S01H4_57472</name>
</gene>
<dbReference type="Pfam" id="PF10364">
    <property type="entry name" value="NKWYS"/>
    <property type="match status" value="1"/>
</dbReference>
<proteinExistence type="predicted"/>
<name>X1DRA3_9ZZZZ</name>
<dbReference type="InterPro" id="IPR018831">
    <property type="entry name" value="Uncharacterised_NKWYS"/>
</dbReference>
<accession>X1DRA3</accession>
<protein>
    <submittedName>
        <fullName evidence="1">Uncharacterized protein</fullName>
    </submittedName>
</protein>
<organism evidence="1">
    <name type="scientific">marine sediment metagenome</name>
    <dbReference type="NCBI Taxonomy" id="412755"/>
    <lineage>
        <taxon>unclassified sequences</taxon>
        <taxon>metagenomes</taxon>
        <taxon>ecological metagenomes</taxon>
    </lineage>
</organism>
<comment type="caution">
    <text evidence="1">The sequence shown here is derived from an EMBL/GenBank/DDBJ whole genome shotgun (WGS) entry which is preliminary data.</text>
</comment>
<feature type="non-terminal residue" evidence="1">
    <location>
        <position position="1"/>
    </location>
</feature>
<dbReference type="AlphaFoldDB" id="X1DRA3"/>
<sequence>KIITLVRDPVARDISDVFENIKRDLPHVTNVDPESAFNDISSHILKTFADFNESTDYACTWFGKEIKDVFNFDIYANDFNKSTGYQIYRVQDADILLIRLEDLSRCCHDAFREFLGVPDFSMVKDNVSEKKWYQGLYRRVLDSISIPDSDLERIYKSRYCRHFYTGDEINHFKKKWSGEKTEIKSVTVAGHVLYFQKHQRCHVRRGREPE</sequence>